<evidence type="ECO:0000313" key="1">
    <source>
        <dbReference type="EMBL" id="MBA0812987.1"/>
    </source>
</evidence>
<comment type="caution">
    <text evidence="1">The sequence shown here is derived from an EMBL/GenBank/DDBJ whole genome shotgun (WGS) entry which is preliminary data.</text>
</comment>
<protein>
    <submittedName>
        <fullName evidence="1">Uncharacterized protein</fullName>
    </submittedName>
</protein>
<reference evidence="1 2" key="1">
    <citation type="journal article" date="2019" name="Genome Biol. Evol.">
        <title>Insights into the evolution of the New World diploid cottons (Gossypium, subgenus Houzingenia) based on genome sequencing.</title>
        <authorList>
            <person name="Grover C.E."/>
            <person name="Arick M.A. 2nd"/>
            <person name="Thrash A."/>
            <person name="Conover J.L."/>
            <person name="Sanders W.S."/>
            <person name="Peterson D.G."/>
            <person name="Frelichowski J.E."/>
            <person name="Scheffler J.A."/>
            <person name="Scheffler B.E."/>
            <person name="Wendel J.F."/>
        </authorList>
    </citation>
    <scope>NUCLEOTIDE SEQUENCE [LARGE SCALE GENOMIC DNA]</scope>
    <source>
        <strain evidence="1">0</strain>
        <tissue evidence="1">Leaf</tissue>
    </source>
</reference>
<dbReference type="AlphaFoldDB" id="A0A7J9HT04"/>
<dbReference type="EMBL" id="JABFAD010000011">
    <property type="protein sequence ID" value="MBA0812987.1"/>
    <property type="molecule type" value="Genomic_DNA"/>
</dbReference>
<organism evidence="1 2">
    <name type="scientific">Gossypium harknessii</name>
    <dbReference type="NCBI Taxonomy" id="34285"/>
    <lineage>
        <taxon>Eukaryota</taxon>
        <taxon>Viridiplantae</taxon>
        <taxon>Streptophyta</taxon>
        <taxon>Embryophyta</taxon>
        <taxon>Tracheophyta</taxon>
        <taxon>Spermatophyta</taxon>
        <taxon>Magnoliopsida</taxon>
        <taxon>eudicotyledons</taxon>
        <taxon>Gunneridae</taxon>
        <taxon>Pentapetalae</taxon>
        <taxon>rosids</taxon>
        <taxon>malvids</taxon>
        <taxon>Malvales</taxon>
        <taxon>Malvaceae</taxon>
        <taxon>Malvoideae</taxon>
        <taxon>Gossypium</taxon>
    </lineage>
</organism>
<evidence type="ECO:0000313" key="2">
    <source>
        <dbReference type="Proteomes" id="UP000593560"/>
    </source>
</evidence>
<feature type="non-terminal residue" evidence="1">
    <location>
        <position position="31"/>
    </location>
</feature>
<dbReference type="Proteomes" id="UP000593560">
    <property type="component" value="Unassembled WGS sequence"/>
</dbReference>
<accession>A0A7J9HT04</accession>
<proteinExistence type="predicted"/>
<name>A0A7J9HT04_9ROSI</name>
<gene>
    <name evidence="1" type="ORF">Gohar_026887</name>
</gene>
<sequence length="31" mass="3705">MVSLNKSMSGFTKRLVWVPKLFSDRFNKRMT</sequence>
<keyword evidence="2" id="KW-1185">Reference proteome</keyword>